<evidence type="ECO:0000313" key="9">
    <source>
        <dbReference type="EMBL" id="GLC27240.1"/>
    </source>
</evidence>
<dbReference type="PIRSF" id="PIRSF000446">
    <property type="entry name" value="Mct"/>
    <property type="match status" value="1"/>
</dbReference>
<dbReference type="GO" id="GO:0005829">
    <property type="term" value="C:cytosol"/>
    <property type="evidence" value="ECO:0007669"/>
    <property type="project" value="TreeGrafter"/>
</dbReference>
<organism evidence="9 10">
    <name type="scientific">Roseisolibacter agri</name>
    <dbReference type="NCBI Taxonomy" id="2014610"/>
    <lineage>
        <taxon>Bacteria</taxon>
        <taxon>Pseudomonadati</taxon>
        <taxon>Gemmatimonadota</taxon>
        <taxon>Gemmatimonadia</taxon>
        <taxon>Gemmatimonadales</taxon>
        <taxon>Gemmatimonadaceae</taxon>
        <taxon>Roseisolibacter</taxon>
    </lineage>
</organism>
<accession>A0AA37QIP8</accession>
<dbReference type="NCBIfam" id="TIGR00128">
    <property type="entry name" value="fabD"/>
    <property type="match status" value="1"/>
</dbReference>
<evidence type="ECO:0000256" key="6">
    <source>
        <dbReference type="PIRNR" id="PIRNR000446"/>
    </source>
</evidence>
<keyword evidence="3 6" id="KW-0808">Transferase</keyword>
<dbReference type="GO" id="GO:0004314">
    <property type="term" value="F:[acyl-carrier-protein] S-malonyltransferase activity"/>
    <property type="evidence" value="ECO:0007669"/>
    <property type="project" value="UniProtKB-EC"/>
</dbReference>
<dbReference type="SMART" id="SM00827">
    <property type="entry name" value="PKS_AT"/>
    <property type="match status" value="1"/>
</dbReference>
<dbReference type="PANTHER" id="PTHR42681">
    <property type="entry name" value="MALONYL-COA-ACYL CARRIER PROTEIN TRANSACYLASE, MITOCHONDRIAL"/>
    <property type="match status" value="1"/>
</dbReference>
<comment type="similarity">
    <text evidence="6">Belongs to the fabD family.</text>
</comment>
<feature type="active site" evidence="7">
    <location>
        <position position="92"/>
    </location>
</feature>
<evidence type="ECO:0000259" key="8">
    <source>
        <dbReference type="SMART" id="SM00827"/>
    </source>
</evidence>
<dbReference type="InterPro" id="IPR016035">
    <property type="entry name" value="Acyl_Trfase/lysoPLipase"/>
</dbReference>
<dbReference type="EC" id="2.3.1.39" evidence="1 6"/>
<proteinExistence type="inferred from homology"/>
<dbReference type="FunFam" id="3.30.70.250:FF:000001">
    <property type="entry name" value="Malonyl CoA-acyl carrier protein transacylase"/>
    <property type="match status" value="1"/>
</dbReference>
<dbReference type="InterPro" id="IPR050858">
    <property type="entry name" value="Mal-CoA-ACP_Trans/PKS_FabD"/>
</dbReference>
<evidence type="ECO:0000256" key="5">
    <source>
        <dbReference type="ARBA" id="ARBA00048462"/>
    </source>
</evidence>
<keyword evidence="10" id="KW-1185">Reference proteome</keyword>
<dbReference type="InterPro" id="IPR014043">
    <property type="entry name" value="Acyl_transferase_dom"/>
</dbReference>
<comment type="caution">
    <text evidence="9">The sequence shown here is derived from an EMBL/GenBank/DDBJ whole genome shotgun (WGS) entry which is preliminary data.</text>
</comment>
<protein>
    <recommendedName>
        <fullName evidence="2 6">Malonyl CoA-acyl carrier protein transacylase</fullName>
        <ecNumber evidence="1 6">2.3.1.39</ecNumber>
    </recommendedName>
</protein>
<evidence type="ECO:0000256" key="4">
    <source>
        <dbReference type="ARBA" id="ARBA00023315"/>
    </source>
</evidence>
<reference evidence="9" key="1">
    <citation type="submission" date="2022-08" db="EMBL/GenBank/DDBJ databases">
        <title>Draft genome sequencing of Roseisolibacter agri AW1220.</title>
        <authorList>
            <person name="Tobiishi Y."/>
            <person name="Tonouchi A."/>
        </authorList>
    </citation>
    <scope>NUCLEOTIDE SEQUENCE</scope>
    <source>
        <strain evidence="9">AW1220</strain>
    </source>
</reference>
<dbReference type="InterPro" id="IPR004410">
    <property type="entry name" value="Malonyl_CoA-ACP_transAc_FabD"/>
</dbReference>
<name>A0AA37QIP8_9BACT</name>
<dbReference type="PANTHER" id="PTHR42681:SF1">
    <property type="entry name" value="MALONYL-COA-ACYL CARRIER PROTEIN TRANSACYLASE, MITOCHONDRIAL"/>
    <property type="match status" value="1"/>
</dbReference>
<comment type="catalytic activity">
    <reaction evidence="5 6">
        <text>holo-[ACP] + malonyl-CoA = malonyl-[ACP] + CoA</text>
        <dbReference type="Rhea" id="RHEA:41792"/>
        <dbReference type="Rhea" id="RHEA-COMP:9623"/>
        <dbReference type="Rhea" id="RHEA-COMP:9685"/>
        <dbReference type="ChEBI" id="CHEBI:57287"/>
        <dbReference type="ChEBI" id="CHEBI:57384"/>
        <dbReference type="ChEBI" id="CHEBI:64479"/>
        <dbReference type="ChEBI" id="CHEBI:78449"/>
        <dbReference type="EC" id="2.3.1.39"/>
    </reaction>
</comment>
<dbReference type="InterPro" id="IPR016036">
    <property type="entry name" value="Malonyl_transacylase_ACP-bd"/>
</dbReference>
<keyword evidence="4 6" id="KW-0012">Acyltransferase</keyword>
<dbReference type="AlphaFoldDB" id="A0AA37QIP8"/>
<dbReference type="Gene3D" id="3.40.366.10">
    <property type="entry name" value="Malonyl-Coenzyme A Acyl Carrier Protein, domain 2"/>
    <property type="match status" value="1"/>
</dbReference>
<dbReference type="SUPFAM" id="SSF55048">
    <property type="entry name" value="Probable ACP-binding domain of malonyl-CoA ACP transacylase"/>
    <property type="match status" value="1"/>
</dbReference>
<evidence type="ECO:0000256" key="2">
    <source>
        <dbReference type="ARBA" id="ARBA00018953"/>
    </source>
</evidence>
<dbReference type="SUPFAM" id="SSF52151">
    <property type="entry name" value="FabD/lysophospholipase-like"/>
    <property type="match status" value="1"/>
</dbReference>
<evidence type="ECO:0000256" key="1">
    <source>
        <dbReference type="ARBA" id="ARBA00013258"/>
    </source>
</evidence>
<feature type="active site" evidence="7">
    <location>
        <position position="202"/>
    </location>
</feature>
<dbReference type="EMBL" id="BRXS01000006">
    <property type="protein sequence ID" value="GLC27240.1"/>
    <property type="molecule type" value="Genomic_DNA"/>
</dbReference>
<dbReference type="InterPro" id="IPR001227">
    <property type="entry name" value="Ac_transferase_dom_sf"/>
</dbReference>
<evidence type="ECO:0000256" key="7">
    <source>
        <dbReference type="PIRSR" id="PIRSR000446-1"/>
    </source>
</evidence>
<dbReference type="Gene3D" id="3.30.70.250">
    <property type="entry name" value="Malonyl-CoA ACP transacylase, ACP-binding"/>
    <property type="match status" value="1"/>
</dbReference>
<evidence type="ECO:0000256" key="3">
    <source>
        <dbReference type="ARBA" id="ARBA00022679"/>
    </source>
</evidence>
<sequence length="318" mass="32329">MQPLVLLFPGQGSQKPGMARDLADAFAPARETLAAIDAALGVALSRVMFDGPADELTLTHNAQPALLAHGAAVWATVRDAIRGRVVAAAGHSLGEFTAHHAAGTFDAATGAALVRRRGLLMYEAGVARPGAMAALLGEPDRPIEEICAQATAEAGEVVPANYNCPGQLVISGEVAGVERAMELAKAAGVKRAVRLQVSGAFHSPLMAPARAGLEAALAEAPMQDPAFPVVANVDAAPVTTAARARALLAEQLGAPVRWTEVVRTLAASHPGALFVEMGPGTVLAGLVKKIAPEVETVACGTAPEVEALLARVAAPASA</sequence>
<evidence type="ECO:0000313" key="10">
    <source>
        <dbReference type="Proteomes" id="UP001161325"/>
    </source>
</evidence>
<dbReference type="RefSeq" id="WP_284351685.1">
    <property type="nucleotide sequence ID" value="NZ_BRXS01000006.1"/>
</dbReference>
<dbReference type="Pfam" id="PF00698">
    <property type="entry name" value="Acyl_transf_1"/>
    <property type="match status" value="1"/>
</dbReference>
<gene>
    <name evidence="9" type="ORF">rosag_37530</name>
</gene>
<dbReference type="InterPro" id="IPR024925">
    <property type="entry name" value="Malonyl_CoA-ACP_transAc"/>
</dbReference>
<dbReference type="GO" id="GO:0006633">
    <property type="term" value="P:fatty acid biosynthetic process"/>
    <property type="evidence" value="ECO:0007669"/>
    <property type="project" value="TreeGrafter"/>
</dbReference>
<dbReference type="Proteomes" id="UP001161325">
    <property type="component" value="Unassembled WGS sequence"/>
</dbReference>
<feature type="domain" description="Malonyl-CoA:ACP transacylase (MAT)" evidence="8">
    <location>
        <begin position="7"/>
        <end position="312"/>
    </location>
</feature>